<dbReference type="EMBL" id="CAJNOC010001859">
    <property type="protein sequence ID" value="CAF0896284.1"/>
    <property type="molecule type" value="Genomic_DNA"/>
</dbReference>
<dbReference type="GO" id="GO:0016020">
    <property type="term" value="C:membrane"/>
    <property type="evidence" value="ECO:0007669"/>
    <property type="project" value="UniProtKB-SubCell"/>
</dbReference>
<evidence type="ECO:0000259" key="11">
    <source>
        <dbReference type="PROSITE" id="PS51181"/>
    </source>
</evidence>
<evidence type="ECO:0000256" key="9">
    <source>
        <dbReference type="SAM" id="Phobius"/>
    </source>
</evidence>
<dbReference type="InterPro" id="IPR051281">
    <property type="entry name" value="Dual-spec_lipid-protein_phosph"/>
</dbReference>
<dbReference type="InterPro" id="IPR005821">
    <property type="entry name" value="Ion_trans_dom"/>
</dbReference>
<dbReference type="InterPro" id="IPR016130">
    <property type="entry name" value="Tyr_Pase_AS"/>
</dbReference>
<dbReference type="InterPro" id="IPR035892">
    <property type="entry name" value="C2_domain_sf"/>
</dbReference>
<dbReference type="GO" id="GO:0042995">
    <property type="term" value="C:cell projection"/>
    <property type="evidence" value="ECO:0007669"/>
    <property type="project" value="UniProtKB-SubCell"/>
</dbReference>
<reference evidence="13" key="1">
    <citation type="submission" date="2021-02" db="EMBL/GenBank/DDBJ databases">
        <authorList>
            <person name="Nowell W R."/>
        </authorList>
    </citation>
    <scope>NUCLEOTIDE SEQUENCE</scope>
    <source>
        <strain evidence="13">Ploen Becks lab</strain>
    </source>
</reference>
<feature type="domain" description="Phosphatase tensin-type" evidence="11">
    <location>
        <begin position="186"/>
        <end position="362"/>
    </location>
</feature>
<evidence type="ECO:0000256" key="1">
    <source>
        <dbReference type="ARBA" id="ARBA00004141"/>
    </source>
</evidence>
<dbReference type="FunFam" id="2.60.40.1110:FF:000004">
    <property type="entry name" value="Voltage-sensor containing phosphatase"/>
    <property type="match status" value="1"/>
</dbReference>
<evidence type="ECO:0000256" key="4">
    <source>
        <dbReference type="ARBA" id="ARBA00022692"/>
    </source>
</evidence>
<dbReference type="Gene3D" id="3.90.190.10">
    <property type="entry name" value="Protein tyrosine phosphatase superfamily"/>
    <property type="match status" value="1"/>
</dbReference>
<dbReference type="GO" id="GO:0005216">
    <property type="term" value="F:monoatomic ion channel activity"/>
    <property type="evidence" value="ECO:0007669"/>
    <property type="project" value="InterPro"/>
</dbReference>
<dbReference type="InterPro" id="IPR003595">
    <property type="entry name" value="Tyr_Pase_cat"/>
</dbReference>
<keyword evidence="14" id="KW-1185">Reference proteome</keyword>
<name>A0A813Z9Q9_9BILA</name>
<dbReference type="SMART" id="SM00404">
    <property type="entry name" value="PTPc_motif"/>
    <property type="match status" value="1"/>
</dbReference>
<evidence type="ECO:0000313" key="14">
    <source>
        <dbReference type="Proteomes" id="UP000663879"/>
    </source>
</evidence>
<dbReference type="Gene3D" id="2.60.40.1110">
    <property type="match status" value="1"/>
</dbReference>
<dbReference type="InterPro" id="IPR029021">
    <property type="entry name" value="Prot-tyrosine_phosphatase-like"/>
</dbReference>
<dbReference type="PROSITE" id="PS51181">
    <property type="entry name" value="PPASE_TENSIN"/>
    <property type="match status" value="1"/>
</dbReference>
<dbReference type="InterPro" id="IPR045102">
    <property type="entry name" value="PTP_VSP_TPTE"/>
</dbReference>
<dbReference type="Proteomes" id="UP000663879">
    <property type="component" value="Unassembled WGS sequence"/>
</dbReference>
<proteinExistence type="inferred from homology"/>
<evidence type="ECO:0000256" key="6">
    <source>
        <dbReference type="ARBA" id="ARBA00022989"/>
    </source>
</evidence>
<comment type="caution">
    <text evidence="13">The sequence shown here is derived from an EMBL/GenBank/DDBJ whole genome shotgun (WGS) entry which is preliminary data.</text>
</comment>
<comment type="subcellular location">
    <subcellularLocation>
        <location evidence="2">Cell projection</location>
    </subcellularLocation>
    <subcellularLocation>
        <location evidence="1">Membrane</location>
        <topology evidence="1">Multi-pass membrane protein</topology>
    </subcellularLocation>
</comment>
<accession>A0A813Z9Q9</accession>
<dbReference type="Pfam" id="PF22785">
    <property type="entry name" value="Tc-R-P"/>
    <property type="match status" value="1"/>
</dbReference>
<keyword evidence="4 9" id="KW-0812">Transmembrane</keyword>
<dbReference type="OrthoDB" id="16692at2759"/>
<keyword evidence="8" id="KW-0966">Cell projection</keyword>
<keyword evidence="7 9" id="KW-0472">Membrane</keyword>
<evidence type="ECO:0000256" key="8">
    <source>
        <dbReference type="ARBA" id="ARBA00023273"/>
    </source>
</evidence>
<evidence type="ECO:0000259" key="10">
    <source>
        <dbReference type="PROSITE" id="PS50056"/>
    </source>
</evidence>
<dbReference type="Pfam" id="PF10409">
    <property type="entry name" value="PTEN_C2"/>
    <property type="match status" value="1"/>
</dbReference>
<dbReference type="Pfam" id="PF00520">
    <property type="entry name" value="Ion_trans"/>
    <property type="match status" value="1"/>
</dbReference>
<evidence type="ECO:0008006" key="15">
    <source>
        <dbReference type="Google" id="ProtNLM"/>
    </source>
</evidence>
<dbReference type="InterPro" id="IPR000387">
    <property type="entry name" value="Tyr_Pase_dom"/>
</dbReference>
<keyword evidence="5" id="KW-0378">Hydrolase</keyword>
<dbReference type="PANTHER" id="PTHR12305">
    <property type="entry name" value="PHOSPHATASE WITH HOMOLOGY TO TENSIN"/>
    <property type="match status" value="1"/>
</dbReference>
<evidence type="ECO:0000256" key="5">
    <source>
        <dbReference type="ARBA" id="ARBA00022801"/>
    </source>
</evidence>
<evidence type="ECO:0000256" key="7">
    <source>
        <dbReference type="ARBA" id="ARBA00023136"/>
    </source>
</evidence>
<feature type="domain" description="C2 tensin-type" evidence="12">
    <location>
        <begin position="369"/>
        <end position="507"/>
    </location>
</feature>
<dbReference type="SUPFAM" id="SSF49562">
    <property type="entry name" value="C2 domain (Calcium/lipid-binding domain, CaLB)"/>
    <property type="match status" value="1"/>
</dbReference>
<dbReference type="PROSITE" id="PS50056">
    <property type="entry name" value="TYR_PHOSPHATASE_2"/>
    <property type="match status" value="1"/>
</dbReference>
<dbReference type="AlphaFoldDB" id="A0A813Z9Q9"/>
<sequence>MQSNSYDVDIETNSNQIDEMDTSESIDDGKEINGLFINQRQLVGAYVNHLLTRLIIIFMIFIDIVFVILGISLPESSESAIYVLDTISLIFVIIFLIELCLRIFVEMQNFSNSWFNILDGIIIVLSFVVSVILTILDDIINTYKLGRIIVIGRIIRLVLLVRSVRLILLTDGFQRSMRLTVGGNKRRYQRDGYDLDLCYISKRVIAMSFPSSGLDGVYRNRIEQVAKFLDEKHPNKYKVYNLCSERSYDTNHFHNRCERIMIDDHNVPSLKDAIRFAKDVRAWMESDPGNVIAVHCKGGKGRTGTMICIWLLESKQYSNAAEALHKFGDRRTNWDKGSTFQGVETPSQSRFVGYYDIICNKLGGLLPPIKVLKLQKVIIHSLKGIGNSDGSDFSMMIYNNQKSVSATCNFGTNNNCKYRFDSDNNQVIVEDINSELLSEEIKVMFYSSNKNVPKYYDDCAFFFSFHTSFVESNRLYIPRNELDNPHKEKFWDVYNENFAVELLFEPVDP</sequence>
<dbReference type="GO" id="GO:0016314">
    <property type="term" value="F:phosphatidylinositol-3,4,5-trisphosphate 3-phosphatase activity"/>
    <property type="evidence" value="ECO:0007669"/>
    <property type="project" value="TreeGrafter"/>
</dbReference>
<gene>
    <name evidence="13" type="ORF">OXX778_LOCUS11169</name>
</gene>
<feature type="transmembrane region" description="Helical" evidence="9">
    <location>
        <begin position="50"/>
        <end position="73"/>
    </location>
</feature>
<dbReference type="SUPFAM" id="SSF52799">
    <property type="entry name" value="(Phosphotyrosine protein) phosphatases II"/>
    <property type="match status" value="1"/>
</dbReference>
<dbReference type="PANTHER" id="PTHR12305:SF60">
    <property type="entry name" value="PHOSPHATIDYLINOSITOL 3,4,5-TRISPHOSPHATE 3-PHOSPHATASE TPTE2-RELATED"/>
    <property type="match status" value="1"/>
</dbReference>
<evidence type="ECO:0000256" key="2">
    <source>
        <dbReference type="ARBA" id="ARBA00004316"/>
    </source>
</evidence>
<evidence type="ECO:0000313" key="13">
    <source>
        <dbReference type="EMBL" id="CAF0896284.1"/>
    </source>
</evidence>
<organism evidence="13 14">
    <name type="scientific">Brachionus calyciflorus</name>
    <dbReference type="NCBI Taxonomy" id="104777"/>
    <lineage>
        <taxon>Eukaryota</taxon>
        <taxon>Metazoa</taxon>
        <taxon>Spiralia</taxon>
        <taxon>Gnathifera</taxon>
        <taxon>Rotifera</taxon>
        <taxon>Eurotatoria</taxon>
        <taxon>Monogononta</taxon>
        <taxon>Pseudotrocha</taxon>
        <taxon>Ploima</taxon>
        <taxon>Brachionidae</taxon>
        <taxon>Brachionus</taxon>
    </lineage>
</organism>
<evidence type="ECO:0000256" key="3">
    <source>
        <dbReference type="ARBA" id="ARBA00007881"/>
    </source>
</evidence>
<dbReference type="Gene3D" id="1.20.120.350">
    <property type="entry name" value="Voltage-gated potassium channels. Chain C"/>
    <property type="match status" value="1"/>
</dbReference>
<keyword evidence="6 9" id="KW-1133">Transmembrane helix</keyword>
<comment type="similarity">
    <text evidence="3">Belongs to the PTEN phosphatase protein family.</text>
</comment>
<feature type="transmembrane region" description="Helical" evidence="9">
    <location>
        <begin position="117"/>
        <end position="136"/>
    </location>
</feature>
<dbReference type="SMART" id="SM01326">
    <property type="entry name" value="PTEN_C2"/>
    <property type="match status" value="1"/>
</dbReference>
<dbReference type="PROSITE" id="PS51182">
    <property type="entry name" value="C2_TENSIN"/>
    <property type="match status" value="1"/>
</dbReference>
<dbReference type="CDD" id="cd14510">
    <property type="entry name" value="PTP_VSP_TPTE"/>
    <property type="match status" value="1"/>
</dbReference>
<evidence type="ECO:0000259" key="12">
    <source>
        <dbReference type="PROSITE" id="PS51182"/>
    </source>
</evidence>
<feature type="transmembrane region" description="Helical" evidence="9">
    <location>
        <begin position="79"/>
        <end position="105"/>
    </location>
</feature>
<dbReference type="InterPro" id="IPR014020">
    <property type="entry name" value="Tensin_C2-dom"/>
</dbReference>
<dbReference type="SUPFAM" id="SSF81324">
    <property type="entry name" value="Voltage-gated potassium channels"/>
    <property type="match status" value="1"/>
</dbReference>
<feature type="domain" description="Tyrosine specific protein phosphatases" evidence="10">
    <location>
        <begin position="274"/>
        <end position="331"/>
    </location>
</feature>
<dbReference type="InterPro" id="IPR027359">
    <property type="entry name" value="Volt_channel_dom_sf"/>
</dbReference>
<protein>
    <recommendedName>
        <fullName evidence="15">Phosphatidylinositol-3,4,5-trisphosphate 3-phosphatase</fullName>
    </recommendedName>
</protein>
<dbReference type="PROSITE" id="PS00383">
    <property type="entry name" value="TYR_PHOSPHATASE_1"/>
    <property type="match status" value="1"/>
</dbReference>
<dbReference type="InterPro" id="IPR029023">
    <property type="entry name" value="Tensin_phosphatase"/>
</dbReference>
<dbReference type="GO" id="GO:0005829">
    <property type="term" value="C:cytosol"/>
    <property type="evidence" value="ECO:0007669"/>
    <property type="project" value="TreeGrafter"/>
</dbReference>